<keyword evidence="3" id="KW-1185">Reference proteome</keyword>
<comment type="caution">
    <text evidence="2">The sequence shown here is derived from an EMBL/GenBank/DDBJ whole genome shotgun (WGS) entry which is preliminary data.</text>
</comment>
<feature type="region of interest" description="Disordered" evidence="1">
    <location>
        <begin position="155"/>
        <end position="244"/>
    </location>
</feature>
<sequence>MPAVPPYPAAVPAVLDGYSRFPVSDARSEALPTAPPKPNPPLPQRTPPTPSHISADHPDVRVYLSHIAFAFKCGFQHYRTPTPTVFALAALAVFHWPTDPAHAFFWAPQQRAVTAAAVQRVLESGASLTIPFAWTSAEWALATLAEREARSQAARLKRKAPAGGAKAAESAPTLKAPRVTRSTARKAASASSSESPPAAPCTATAPVVAPVAEKKKLRRTPGDESPQRTSARQQQRRAEQAVMPPAVVASVRPGHVRARSSSETLVAASSSRGASVLSADTVVVDVVADAGKGTAAAGAVTRSRTKKAPARATAPYPTTKPERQAGAVAGRKVPTGKRKTGKSRK</sequence>
<gene>
    <name evidence="2" type="ORF">B0H15DRAFT_955719</name>
</gene>
<feature type="compositionally biased region" description="Low complexity" evidence="1">
    <location>
        <begin position="310"/>
        <end position="319"/>
    </location>
</feature>
<reference evidence="2" key="1">
    <citation type="submission" date="2023-03" db="EMBL/GenBank/DDBJ databases">
        <title>Massive genome expansion in bonnet fungi (Mycena s.s.) driven by repeated elements and novel gene families across ecological guilds.</title>
        <authorList>
            <consortium name="Lawrence Berkeley National Laboratory"/>
            <person name="Harder C.B."/>
            <person name="Miyauchi S."/>
            <person name="Viragh M."/>
            <person name="Kuo A."/>
            <person name="Thoen E."/>
            <person name="Andreopoulos B."/>
            <person name="Lu D."/>
            <person name="Skrede I."/>
            <person name="Drula E."/>
            <person name="Henrissat B."/>
            <person name="Morin E."/>
            <person name="Kohler A."/>
            <person name="Barry K."/>
            <person name="LaButti K."/>
            <person name="Morin E."/>
            <person name="Salamov A."/>
            <person name="Lipzen A."/>
            <person name="Mereny Z."/>
            <person name="Hegedus B."/>
            <person name="Baldrian P."/>
            <person name="Stursova M."/>
            <person name="Weitz H."/>
            <person name="Taylor A."/>
            <person name="Grigoriev I.V."/>
            <person name="Nagy L.G."/>
            <person name="Martin F."/>
            <person name="Kauserud H."/>
        </authorList>
    </citation>
    <scope>NUCLEOTIDE SEQUENCE</scope>
    <source>
        <strain evidence="2">CBHHK173m</strain>
    </source>
</reference>
<feature type="compositionally biased region" description="Low complexity" evidence="1">
    <location>
        <begin position="292"/>
        <end position="302"/>
    </location>
</feature>
<accession>A0AAD6XI71</accession>
<proteinExistence type="predicted"/>
<feature type="compositionally biased region" description="Low complexity" evidence="1">
    <location>
        <begin position="179"/>
        <end position="211"/>
    </location>
</feature>
<dbReference type="Proteomes" id="UP001222325">
    <property type="component" value="Unassembled WGS sequence"/>
</dbReference>
<dbReference type="EMBL" id="JARJCN010000082">
    <property type="protein sequence ID" value="KAJ7076367.1"/>
    <property type="molecule type" value="Genomic_DNA"/>
</dbReference>
<name>A0AAD6XI71_9AGAR</name>
<dbReference type="AlphaFoldDB" id="A0AAD6XI71"/>
<feature type="compositionally biased region" description="Low complexity" evidence="1">
    <location>
        <begin position="161"/>
        <end position="172"/>
    </location>
</feature>
<organism evidence="2 3">
    <name type="scientific">Mycena belliarum</name>
    <dbReference type="NCBI Taxonomy" id="1033014"/>
    <lineage>
        <taxon>Eukaryota</taxon>
        <taxon>Fungi</taxon>
        <taxon>Dikarya</taxon>
        <taxon>Basidiomycota</taxon>
        <taxon>Agaricomycotina</taxon>
        <taxon>Agaricomycetes</taxon>
        <taxon>Agaricomycetidae</taxon>
        <taxon>Agaricales</taxon>
        <taxon>Marasmiineae</taxon>
        <taxon>Mycenaceae</taxon>
        <taxon>Mycena</taxon>
    </lineage>
</organism>
<feature type="compositionally biased region" description="Basic residues" evidence="1">
    <location>
        <begin position="334"/>
        <end position="345"/>
    </location>
</feature>
<feature type="region of interest" description="Disordered" evidence="1">
    <location>
        <begin position="26"/>
        <end position="55"/>
    </location>
</feature>
<protein>
    <submittedName>
        <fullName evidence="2">Uncharacterized protein</fullName>
    </submittedName>
</protein>
<evidence type="ECO:0000256" key="1">
    <source>
        <dbReference type="SAM" id="MobiDB-lite"/>
    </source>
</evidence>
<feature type="compositionally biased region" description="Pro residues" evidence="1">
    <location>
        <begin position="33"/>
        <end position="50"/>
    </location>
</feature>
<evidence type="ECO:0000313" key="3">
    <source>
        <dbReference type="Proteomes" id="UP001222325"/>
    </source>
</evidence>
<feature type="region of interest" description="Disordered" evidence="1">
    <location>
        <begin position="292"/>
        <end position="345"/>
    </location>
</feature>
<evidence type="ECO:0000313" key="2">
    <source>
        <dbReference type="EMBL" id="KAJ7076367.1"/>
    </source>
</evidence>